<feature type="domain" description="Tf2-1-like SH3-like" evidence="1">
    <location>
        <begin position="148"/>
        <end position="209"/>
    </location>
</feature>
<dbReference type="InterPro" id="IPR050951">
    <property type="entry name" value="Retrovirus_Pol_polyprotein"/>
</dbReference>
<dbReference type="Proteomes" id="UP000719412">
    <property type="component" value="Unassembled WGS sequence"/>
</dbReference>
<keyword evidence="3" id="KW-1185">Reference proteome</keyword>
<dbReference type="InterPro" id="IPR056924">
    <property type="entry name" value="SH3_Tf2-1"/>
</dbReference>
<sequence length="215" mass="24942">MRSEEFRKLCDDYQVTLSYTRLYYPRSDPTERVNATVKTMIATAVKHDHRRWADNLAAIGCAIRISRHETTGYTPYFANFGREHKLLGSEFDHPIPASDDNPDSTTQKRLVGFRKLYQDIAAKLKTAHERDKRVYDLRRRPVQYLVGQQVWRKDKSLSDATANYSAKLGPKYIGPFVISRKCGSWTYELADEHGNNKGIWHVQELKPVHPDYEPP</sequence>
<evidence type="ECO:0000313" key="2">
    <source>
        <dbReference type="EMBL" id="KAH0821836.1"/>
    </source>
</evidence>
<dbReference type="EMBL" id="JABDTM020005984">
    <property type="protein sequence ID" value="KAH0821836.1"/>
    <property type="molecule type" value="Genomic_DNA"/>
</dbReference>
<evidence type="ECO:0000313" key="3">
    <source>
        <dbReference type="Proteomes" id="UP000719412"/>
    </source>
</evidence>
<dbReference type="InterPro" id="IPR036397">
    <property type="entry name" value="RNaseH_sf"/>
</dbReference>
<dbReference type="PANTHER" id="PTHR37984">
    <property type="entry name" value="PROTEIN CBG26694"/>
    <property type="match status" value="1"/>
</dbReference>
<comment type="caution">
    <text evidence="2">The sequence shown here is derived from an EMBL/GenBank/DDBJ whole genome shotgun (WGS) entry which is preliminary data.</text>
</comment>
<dbReference type="Pfam" id="PF24626">
    <property type="entry name" value="SH3_Tf2-1"/>
    <property type="match status" value="1"/>
</dbReference>
<dbReference type="PANTHER" id="PTHR37984:SF5">
    <property type="entry name" value="PROTEIN NYNRIN-LIKE"/>
    <property type="match status" value="1"/>
</dbReference>
<protein>
    <recommendedName>
        <fullName evidence="1">Tf2-1-like SH3-like domain-containing protein</fullName>
    </recommendedName>
</protein>
<proteinExistence type="predicted"/>
<reference evidence="2" key="1">
    <citation type="journal article" date="2020" name="J Insects Food Feed">
        <title>The yellow mealworm (Tenebrio molitor) genome: a resource for the emerging insects as food and feed industry.</title>
        <authorList>
            <person name="Eriksson T."/>
            <person name="Andere A."/>
            <person name="Kelstrup H."/>
            <person name="Emery V."/>
            <person name="Picard C."/>
        </authorList>
    </citation>
    <scope>NUCLEOTIDE SEQUENCE</scope>
    <source>
        <strain evidence="2">Stoneville</strain>
        <tissue evidence="2">Whole head</tissue>
    </source>
</reference>
<evidence type="ECO:0000259" key="1">
    <source>
        <dbReference type="Pfam" id="PF24626"/>
    </source>
</evidence>
<name>A0A8J6HTZ4_TENMO</name>
<accession>A0A8J6HTZ4</accession>
<dbReference type="GO" id="GO:0003676">
    <property type="term" value="F:nucleic acid binding"/>
    <property type="evidence" value="ECO:0007669"/>
    <property type="project" value="InterPro"/>
</dbReference>
<reference evidence="2" key="2">
    <citation type="submission" date="2021-08" db="EMBL/GenBank/DDBJ databases">
        <authorList>
            <person name="Eriksson T."/>
        </authorList>
    </citation>
    <scope>NUCLEOTIDE SEQUENCE</scope>
    <source>
        <strain evidence="2">Stoneville</strain>
        <tissue evidence="2">Whole head</tissue>
    </source>
</reference>
<gene>
    <name evidence="2" type="ORF">GEV33_000955</name>
</gene>
<dbReference type="Gene3D" id="3.30.420.10">
    <property type="entry name" value="Ribonuclease H-like superfamily/Ribonuclease H"/>
    <property type="match status" value="1"/>
</dbReference>
<dbReference type="AlphaFoldDB" id="A0A8J6HTZ4"/>
<dbReference type="SUPFAM" id="SSF53098">
    <property type="entry name" value="Ribonuclease H-like"/>
    <property type="match status" value="1"/>
</dbReference>
<dbReference type="InterPro" id="IPR012337">
    <property type="entry name" value="RNaseH-like_sf"/>
</dbReference>
<organism evidence="2 3">
    <name type="scientific">Tenebrio molitor</name>
    <name type="common">Yellow mealworm beetle</name>
    <dbReference type="NCBI Taxonomy" id="7067"/>
    <lineage>
        <taxon>Eukaryota</taxon>
        <taxon>Metazoa</taxon>
        <taxon>Ecdysozoa</taxon>
        <taxon>Arthropoda</taxon>
        <taxon>Hexapoda</taxon>
        <taxon>Insecta</taxon>
        <taxon>Pterygota</taxon>
        <taxon>Neoptera</taxon>
        <taxon>Endopterygota</taxon>
        <taxon>Coleoptera</taxon>
        <taxon>Polyphaga</taxon>
        <taxon>Cucujiformia</taxon>
        <taxon>Tenebrionidae</taxon>
        <taxon>Tenebrio</taxon>
    </lineage>
</organism>